<dbReference type="PANTHER" id="PTHR43294:SF21">
    <property type="entry name" value="CATION TRANSPORTING ATPASE"/>
    <property type="match status" value="1"/>
</dbReference>
<dbReference type="SMART" id="SM00831">
    <property type="entry name" value="Cation_ATPase_N"/>
    <property type="match status" value="1"/>
</dbReference>
<keyword evidence="3" id="KW-1003">Cell membrane</keyword>
<reference evidence="13 14" key="1">
    <citation type="submission" date="2015-01" db="EMBL/GenBank/DDBJ databases">
        <title>Genome sequence of the anaerobic bacterium Geobacter soli GSS01, a dissimilatory Fe(III) reducer from soil.</title>
        <authorList>
            <person name="Yang G."/>
            <person name="Zhou S."/>
        </authorList>
    </citation>
    <scope>NUCLEOTIDE SEQUENCE [LARGE SCALE GENOMIC DNA]</scope>
    <source>
        <strain evidence="13 14">GSS01</strain>
    </source>
</reference>
<feature type="transmembrane region" description="Helical" evidence="11">
    <location>
        <begin position="747"/>
        <end position="766"/>
    </location>
</feature>
<comment type="similarity">
    <text evidence="2">Belongs to the cation transport ATPase (P-type) (TC 3.A.3) family. Type IIA subfamily.</text>
</comment>
<comment type="subcellular location">
    <subcellularLocation>
        <location evidence="1">Cell membrane</location>
        <topology evidence="1">Multi-pass membrane protein</topology>
    </subcellularLocation>
</comment>
<sequence length="874" mass="93813">MAEWHRIPIDEALTRLATSLAGLGRDEARRRLAECGPNELEEQVRRTPLAMLLGQFTDFMILVLIGAAVVAGAIGEPGDAAPIIIIVVLNAVIGFAQEYRAERAMAALREMSGNYAAVLRSGEHLSVPAREIVPGDLVLLEAGNVVPADVRLVEAVHLKTVEAALTGESLPVEKLSEPLPDPNVPLGDRRNMAYKGTVVAYGRGIGVAVATGMGTELGRIAAMLQQEAENKTPLQRRLAAFGKRLALAVLAICAVVFTLGLLRGEPLILMLLTSISLAVAAIPEALPAVVTITLALGARRMVRQNALIRRLPAVETLGSVSYVCSDKTGTLTLNRMTVEDVWPNGLDPGDGAACTSSPRSPVDLFTTALVLCNDAHEDSEGGLVGDPTETALLAYGRTCGVTRVEIEARHPRMAELPFDSERKCMTTFHRDGDTILAFTKGAVEVLAARSVAMRVSGREIPLDRREIERVTDEMAARGLRVLALAMRRWPRVPDRLESDGIESDLIFLGLAGMMDPPREEAAEAVAQCRNAGITPVMITGDHPLTARIIARRLAILEDDGDAVLTGQELAELSQEEFEAQVEQIRVYARVAPEQKLTIVKALQDRGHFVAMTGDGINDAPALKRADIGIAMGITGTDVSKEAAAMVLLDDNFASIVRAVREGRRIYANILKFITYSITSNIGTLVAITLAPFWGLPLPLLPIQILWLNLLCDSLPGLALAGEPAERDVMSRPPVDPKEGIFAGGRGYYAAGYGLVIGAAALAFQAAALRMGLPWQTMVFTFLVLNRMAVVLAVRSDRTSLLRIGIMSNRPLVGAIAITFCLQLAVVFVPTLNPLFHTEPLSAPALAATVVLAMGMVLLSEIQKGVLRWRQGSSR</sequence>
<feature type="transmembrane region" description="Helical" evidence="11">
    <location>
        <begin position="268"/>
        <end position="296"/>
    </location>
</feature>
<dbReference type="GO" id="GO:0005886">
    <property type="term" value="C:plasma membrane"/>
    <property type="evidence" value="ECO:0007669"/>
    <property type="project" value="UniProtKB-SubCell"/>
</dbReference>
<dbReference type="SUPFAM" id="SSF81653">
    <property type="entry name" value="Calcium ATPase, transduction domain A"/>
    <property type="match status" value="1"/>
</dbReference>
<feature type="transmembrane region" description="Helical" evidence="11">
    <location>
        <begin position="672"/>
        <end position="693"/>
    </location>
</feature>
<dbReference type="PRINTS" id="PR00120">
    <property type="entry name" value="HATPASE"/>
</dbReference>
<keyword evidence="5" id="KW-0479">Metal-binding</keyword>
<dbReference type="Proteomes" id="UP000031433">
    <property type="component" value="Unassembled WGS sequence"/>
</dbReference>
<dbReference type="Pfam" id="PF00689">
    <property type="entry name" value="Cation_ATPase_C"/>
    <property type="match status" value="1"/>
</dbReference>
<dbReference type="InterPro" id="IPR023298">
    <property type="entry name" value="ATPase_P-typ_TM_dom_sf"/>
</dbReference>
<dbReference type="Gene3D" id="3.40.1110.10">
    <property type="entry name" value="Calcium-transporting ATPase, cytoplasmic domain N"/>
    <property type="match status" value="1"/>
</dbReference>
<keyword evidence="10 11" id="KW-0472">Membrane</keyword>
<proteinExistence type="inferred from homology"/>
<feature type="transmembrane region" description="Helical" evidence="11">
    <location>
        <begin position="245"/>
        <end position="262"/>
    </location>
</feature>
<dbReference type="SFLD" id="SFLDF00027">
    <property type="entry name" value="p-type_atpase"/>
    <property type="match status" value="1"/>
</dbReference>
<dbReference type="InterPro" id="IPR059000">
    <property type="entry name" value="ATPase_P-type_domA"/>
</dbReference>
<dbReference type="GO" id="GO:0019829">
    <property type="term" value="F:ATPase-coupled monoatomic cation transmembrane transporter activity"/>
    <property type="evidence" value="ECO:0007669"/>
    <property type="project" value="UniProtKB-ARBA"/>
</dbReference>
<dbReference type="Pfam" id="PF00122">
    <property type="entry name" value="E1-E2_ATPase"/>
    <property type="match status" value="1"/>
</dbReference>
<feature type="transmembrane region" description="Helical" evidence="11">
    <location>
        <begin position="699"/>
        <end position="721"/>
    </location>
</feature>
<evidence type="ECO:0000256" key="9">
    <source>
        <dbReference type="ARBA" id="ARBA00022989"/>
    </source>
</evidence>
<dbReference type="InterPro" id="IPR044492">
    <property type="entry name" value="P_typ_ATPase_HD_dom"/>
</dbReference>
<organism evidence="13 14">
    <name type="scientific">Geobacter soli</name>
    <dbReference type="NCBI Taxonomy" id="1510391"/>
    <lineage>
        <taxon>Bacteria</taxon>
        <taxon>Pseudomonadati</taxon>
        <taxon>Thermodesulfobacteriota</taxon>
        <taxon>Desulfuromonadia</taxon>
        <taxon>Geobacterales</taxon>
        <taxon>Geobacteraceae</taxon>
        <taxon>Geobacter</taxon>
    </lineage>
</organism>
<dbReference type="Pfam" id="PF00690">
    <property type="entry name" value="Cation_ATPase_N"/>
    <property type="match status" value="1"/>
</dbReference>
<dbReference type="SUPFAM" id="SSF81660">
    <property type="entry name" value="Metal cation-transporting ATPase, ATP-binding domain N"/>
    <property type="match status" value="1"/>
</dbReference>
<dbReference type="Gene3D" id="3.40.50.1000">
    <property type="entry name" value="HAD superfamily/HAD-like"/>
    <property type="match status" value="1"/>
</dbReference>
<evidence type="ECO:0000259" key="12">
    <source>
        <dbReference type="SMART" id="SM00831"/>
    </source>
</evidence>
<dbReference type="EMBL" id="JXBL01000001">
    <property type="protein sequence ID" value="KIE42355.1"/>
    <property type="molecule type" value="Genomic_DNA"/>
</dbReference>
<evidence type="ECO:0000256" key="10">
    <source>
        <dbReference type="ARBA" id="ARBA00023136"/>
    </source>
</evidence>
<comment type="caution">
    <text evidence="13">The sequence shown here is derived from an EMBL/GenBank/DDBJ whole genome shotgun (WGS) entry which is preliminary data.</text>
</comment>
<evidence type="ECO:0000256" key="6">
    <source>
        <dbReference type="ARBA" id="ARBA00022741"/>
    </source>
</evidence>
<feature type="transmembrane region" description="Helical" evidence="11">
    <location>
        <begin position="80"/>
        <end position="99"/>
    </location>
</feature>
<dbReference type="InterPro" id="IPR018303">
    <property type="entry name" value="ATPase_P-typ_P_site"/>
</dbReference>
<dbReference type="PANTHER" id="PTHR43294">
    <property type="entry name" value="SODIUM/POTASSIUM-TRANSPORTING ATPASE SUBUNIT ALPHA"/>
    <property type="match status" value="1"/>
</dbReference>
<evidence type="ECO:0000256" key="7">
    <source>
        <dbReference type="ARBA" id="ARBA00022840"/>
    </source>
</evidence>
<keyword evidence="8" id="KW-1278">Translocase</keyword>
<evidence type="ECO:0000256" key="11">
    <source>
        <dbReference type="SAM" id="Phobius"/>
    </source>
</evidence>
<accession>A0A0C1U3J6</accession>
<dbReference type="FunFam" id="2.70.150.10:FF:000016">
    <property type="entry name" value="Calcium-transporting P-type ATPase putative"/>
    <property type="match status" value="1"/>
</dbReference>
<dbReference type="GO" id="GO:0005524">
    <property type="term" value="F:ATP binding"/>
    <property type="evidence" value="ECO:0007669"/>
    <property type="project" value="UniProtKB-KW"/>
</dbReference>
<evidence type="ECO:0000313" key="14">
    <source>
        <dbReference type="Proteomes" id="UP000031433"/>
    </source>
</evidence>
<dbReference type="InterPro" id="IPR004014">
    <property type="entry name" value="ATPase_P-typ_cation-transptr_N"/>
</dbReference>
<feature type="transmembrane region" description="Helical" evidence="11">
    <location>
        <begin position="840"/>
        <end position="859"/>
    </location>
</feature>
<protein>
    <submittedName>
        <fullName evidence="13">ATPase</fullName>
    </submittedName>
</protein>
<evidence type="ECO:0000256" key="5">
    <source>
        <dbReference type="ARBA" id="ARBA00022723"/>
    </source>
</evidence>
<dbReference type="GO" id="GO:0016887">
    <property type="term" value="F:ATP hydrolysis activity"/>
    <property type="evidence" value="ECO:0007669"/>
    <property type="project" value="InterPro"/>
</dbReference>
<feature type="domain" description="Cation-transporting P-type ATPase N-terminal" evidence="12">
    <location>
        <begin position="3"/>
        <end position="76"/>
    </location>
</feature>
<dbReference type="AlphaFoldDB" id="A0A0C1U3J6"/>
<feature type="transmembrane region" description="Helical" evidence="11">
    <location>
        <begin position="811"/>
        <end position="828"/>
    </location>
</feature>
<dbReference type="Gene3D" id="2.70.150.10">
    <property type="entry name" value="Calcium-transporting ATPase, cytoplasmic transduction domain A"/>
    <property type="match status" value="1"/>
</dbReference>
<dbReference type="GO" id="GO:0015662">
    <property type="term" value="F:P-type ion transporter activity"/>
    <property type="evidence" value="ECO:0007669"/>
    <property type="project" value="UniProtKB-ARBA"/>
</dbReference>
<dbReference type="SFLD" id="SFLDS00003">
    <property type="entry name" value="Haloacid_Dehalogenase"/>
    <property type="match status" value="1"/>
</dbReference>
<dbReference type="InterPro" id="IPR008250">
    <property type="entry name" value="ATPase_P-typ_transduc_dom_A_sf"/>
</dbReference>
<dbReference type="Pfam" id="PF13246">
    <property type="entry name" value="Cation_ATPase"/>
    <property type="match status" value="1"/>
</dbReference>
<dbReference type="PROSITE" id="PS00154">
    <property type="entry name" value="ATPASE_E1_E2"/>
    <property type="match status" value="1"/>
</dbReference>
<dbReference type="NCBIfam" id="TIGR01494">
    <property type="entry name" value="ATPase_P-type"/>
    <property type="match status" value="2"/>
</dbReference>
<dbReference type="GO" id="GO:0140352">
    <property type="term" value="P:export from cell"/>
    <property type="evidence" value="ECO:0007669"/>
    <property type="project" value="UniProtKB-ARBA"/>
</dbReference>
<keyword evidence="9 11" id="KW-1133">Transmembrane helix</keyword>
<dbReference type="InterPro" id="IPR023214">
    <property type="entry name" value="HAD_sf"/>
</dbReference>
<feature type="transmembrane region" description="Helical" evidence="11">
    <location>
        <begin position="49"/>
        <end position="74"/>
    </location>
</feature>
<dbReference type="InterPro" id="IPR023299">
    <property type="entry name" value="ATPase_P-typ_cyto_dom_N"/>
</dbReference>
<dbReference type="PRINTS" id="PR00119">
    <property type="entry name" value="CATATPASE"/>
</dbReference>
<dbReference type="GO" id="GO:0046872">
    <property type="term" value="F:metal ion binding"/>
    <property type="evidence" value="ECO:0007669"/>
    <property type="project" value="UniProtKB-KW"/>
</dbReference>
<keyword evidence="4 11" id="KW-0812">Transmembrane</keyword>
<evidence type="ECO:0000256" key="1">
    <source>
        <dbReference type="ARBA" id="ARBA00004651"/>
    </source>
</evidence>
<evidence type="ECO:0000256" key="2">
    <source>
        <dbReference type="ARBA" id="ARBA00005675"/>
    </source>
</evidence>
<dbReference type="InterPro" id="IPR036412">
    <property type="entry name" value="HAD-like_sf"/>
</dbReference>
<evidence type="ECO:0000256" key="3">
    <source>
        <dbReference type="ARBA" id="ARBA00022475"/>
    </source>
</evidence>
<keyword evidence="6" id="KW-0547">Nucleotide-binding</keyword>
<dbReference type="GO" id="GO:0098662">
    <property type="term" value="P:inorganic cation transmembrane transport"/>
    <property type="evidence" value="ECO:0007669"/>
    <property type="project" value="UniProtKB-ARBA"/>
</dbReference>
<evidence type="ECO:0000313" key="13">
    <source>
        <dbReference type="EMBL" id="KIE42355.1"/>
    </source>
</evidence>
<dbReference type="InterPro" id="IPR006068">
    <property type="entry name" value="ATPase_P-typ_cation-transptr_C"/>
</dbReference>
<dbReference type="RefSeq" id="WP_039644858.1">
    <property type="nucleotide sequence ID" value="NZ_JXBL01000001.1"/>
</dbReference>
<dbReference type="InterPro" id="IPR001757">
    <property type="entry name" value="P_typ_ATPase"/>
</dbReference>
<feature type="transmembrane region" description="Helical" evidence="11">
    <location>
        <begin position="772"/>
        <end position="791"/>
    </location>
</feature>
<dbReference type="Gene3D" id="1.20.1110.10">
    <property type="entry name" value="Calcium-transporting ATPase, transmembrane domain"/>
    <property type="match status" value="1"/>
</dbReference>
<name>A0A0C1U3J6_9BACT</name>
<dbReference type="SUPFAM" id="SSF81665">
    <property type="entry name" value="Calcium ATPase, transmembrane domain M"/>
    <property type="match status" value="1"/>
</dbReference>
<dbReference type="FunFam" id="3.40.50.1000:FF:000028">
    <property type="entry name" value="Calcium-transporting P-type ATPase, putative"/>
    <property type="match status" value="1"/>
</dbReference>
<gene>
    <name evidence="13" type="ORF">SE37_06805</name>
</gene>
<dbReference type="GO" id="GO:0046873">
    <property type="term" value="F:metal ion transmembrane transporter activity"/>
    <property type="evidence" value="ECO:0007669"/>
    <property type="project" value="UniProtKB-ARBA"/>
</dbReference>
<dbReference type="SFLD" id="SFLDG00002">
    <property type="entry name" value="C1.7:_P-type_atpase_like"/>
    <property type="match status" value="1"/>
</dbReference>
<dbReference type="SUPFAM" id="SSF56784">
    <property type="entry name" value="HAD-like"/>
    <property type="match status" value="1"/>
</dbReference>
<evidence type="ECO:0000256" key="4">
    <source>
        <dbReference type="ARBA" id="ARBA00022692"/>
    </source>
</evidence>
<keyword evidence="14" id="KW-1185">Reference proteome</keyword>
<evidence type="ECO:0000256" key="8">
    <source>
        <dbReference type="ARBA" id="ARBA00022967"/>
    </source>
</evidence>
<dbReference type="CDD" id="cd02089">
    <property type="entry name" value="P-type_ATPase_Ca_prok"/>
    <property type="match status" value="1"/>
</dbReference>
<keyword evidence="7" id="KW-0067">ATP-binding</keyword>
<dbReference type="InterPro" id="IPR050510">
    <property type="entry name" value="Cation_transp_ATPase_P-type"/>
</dbReference>